<dbReference type="EMBL" id="JACXLC010000001">
    <property type="protein sequence ID" value="MBD2843120.1"/>
    <property type="molecule type" value="Genomic_DNA"/>
</dbReference>
<evidence type="ECO:0000313" key="2">
    <source>
        <dbReference type="Proteomes" id="UP000635384"/>
    </source>
</evidence>
<protein>
    <recommendedName>
        <fullName evidence="3">Phasin domain-containing protein</fullName>
    </recommendedName>
</protein>
<comment type="caution">
    <text evidence="1">The sequence shown here is derived from an EMBL/GenBank/DDBJ whole genome shotgun (WGS) entry which is preliminary data.</text>
</comment>
<reference evidence="1 2" key="1">
    <citation type="submission" date="2020-09" db="EMBL/GenBank/DDBJ databases">
        <authorList>
            <person name="Yoon J.-W."/>
        </authorList>
    </citation>
    <scope>NUCLEOTIDE SEQUENCE [LARGE SCALE GENOMIC DNA]</scope>
    <source>
        <strain evidence="1 2">KMU-140</strain>
    </source>
</reference>
<organism evidence="1 2">
    <name type="scientific">Erythrobacter rubeus</name>
    <dbReference type="NCBI Taxonomy" id="2760803"/>
    <lineage>
        <taxon>Bacteria</taxon>
        <taxon>Pseudomonadati</taxon>
        <taxon>Pseudomonadota</taxon>
        <taxon>Alphaproteobacteria</taxon>
        <taxon>Sphingomonadales</taxon>
        <taxon>Erythrobacteraceae</taxon>
        <taxon>Erythrobacter/Porphyrobacter group</taxon>
        <taxon>Erythrobacter</taxon>
    </lineage>
</organism>
<sequence>MRETVEQAARPVTSLAERWQSLHDQAEELARFAGLAPEAIAADGGEFVDSLENAHGWQRDLAWQGVEDIDAMMQPGLSALKVIAARDQDVAAPALALWREFHLAREAVLDVIGMRRTRDAA</sequence>
<name>A0ABR8KU54_9SPHN</name>
<gene>
    <name evidence="1" type="ORF">IB285_12740</name>
</gene>
<evidence type="ECO:0008006" key="3">
    <source>
        <dbReference type="Google" id="ProtNLM"/>
    </source>
</evidence>
<keyword evidence="2" id="KW-1185">Reference proteome</keyword>
<evidence type="ECO:0000313" key="1">
    <source>
        <dbReference type="EMBL" id="MBD2843120.1"/>
    </source>
</evidence>
<accession>A0ABR8KU54</accession>
<proteinExistence type="predicted"/>
<dbReference type="Proteomes" id="UP000635384">
    <property type="component" value="Unassembled WGS sequence"/>
</dbReference>